<feature type="region of interest" description="Disordered" evidence="1">
    <location>
        <begin position="342"/>
        <end position="366"/>
    </location>
</feature>
<dbReference type="Proteomes" id="UP000314294">
    <property type="component" value="Unassembled WGS sequence"/>
</dbReference>
<proteinExistence type="predicted"/>
<reference evidence="2 3" key="1">
    <citation type="submission" date="2019-03" db="EMBL/GenBank/DDBJ databases">
        <title>First draft genome of Liparis tanakae, snailfish: a comprehensive survey of snailfish specific genes.</title>
        <authorList>
            <person name="Kim W."/>
            <person name="Song I."/>
            <person name="Jeong J.-H."/>
            <person name="Kim D."/>
            <person name="Kim S."/>
            <person name="Ryu S."/>
            <person name="Song J.Y."/>
            <person name="Lee S.K."/>
        </authorList>
    </citation>
    <scope>NUCLEOTIDE SEQUENCE [LARGE SCALE GENOMIC DNA]</scope>
    <source>
        <tissue evidence="2">Muscle</tissue>
    </source>
</reference>
<evidence type="ECO:0000313" key="3">
    <source>
        <dbReference type="Proteomes" id="UP000314294"/>
    </source>
</evidence>
<comment type="caution">
    <text evidence="2">The sequence shown here is derived from an EMBL/GenBank/DDBJ whole genome shotgun (WGS) entry which is preliminary data.</text>
</comment>
<organism evidence="2 3">
    <name type="scientific">Liparis tanakae</name>
    <name type="common">Tanaka's snailfish</name>
    <dbReference type="NCBI Taxonomy" id="230148"/>
    <lineage>
        <taxon>Eukaryota</taxon>
        <taxon>Metazoa</taxon>
        <taxon>Chordata</taxon>
        <taxon>Craniata</taxon>
        <taxon>Vertebrata</taxon>
        <taxon>Euteleostomi</taxon>
        <taxon>Actinopterygii</taxon>
        <taxon>Neopterygii</taxon>
        <taxon>Teleostei</taxon>
        <taxon>Neoteleostei</taxon>
        <taxon>Acanthomorphata</taxon>
        <taxon>Eupercaria</taxon>
        <taxon>Perciformes</taxon>
        <taxon>Cottioidei</taxon>
        <taxon>Cottales</taxon>
        <taxon>Liparidae</taxon>
        <taxon>Liparis</taxon>
    </lineage>
</organism>
<evidence type="ECO:0000313" key="2">
    <source>
        <dbReference type="EMBL" id="TNN66699.1"/>
    </source>
</evidence>
<protein>
    <submittedName>
        <fullName evidence="2">Uncharacterized protein</fullName>
    </submittedName>
</protein>
<feature type="compositionally biased region" description="Basic and acidic residues" evidence="1">
    <location>
        <begin position="354"/>
        <end position="366"/>
    </location>
</feature>
<name>A0A4Z2HLC0_9TELE</name>
<accession>A0A4Z2HLC0</accession>
<dbReference type="AlphaFoldDB" id="A0A4Z2HLC0"/>
<feature type="region of interest" description="Disordered" evidence="1">
    <location>
        <begin position="129"/>
        <end position="169"/>
    </location>
</feature>
<sequence length="366" mass="40566">MIGVISFHSRGVYSRPVTVCLRLFGCCSIACCSIYYWDIHFWIETGFSLSSSSSRWFSRHVISTCSLLDWTLPAGPWAVPPSRSPDRDVSVQAQKSLAPFWSEGCFPTGSDEEFAFFWEKALGWSGREFKEHPDTSSRKTALSPREADSGPDCGAQDDLRSSSQQQPVDVAPEALRRTSVGHGCEGTTQCCKHAMFLLTWAQVLLIRRKMDVLCSRFLNARRGPGQCCGVHFRERHFLHPGLLQSASVLLIILHRVTATLFFYTPTKDGDGLREVVLLHGGAGVQSSQRMVKLLQALPLSLFTICTTPITVPLLTMGMHRMFRVTDLLVAKVEGLFAPLPMQLQDGDEVPDGSDDGKAQDRVNADP</sequence>
<gene>
    <name evidence="2" type="ORF">EYF80_023088</name>
</gene>
<dbReference type="EMBL" id="SRLO01000215">
    <property type="protein sequence ID" value="TNN66699.1"/>
    <property type="molecule type" value="Genomic_DNA"/>
</dbReference>
<keyword evidence="3" id="KW-1185">Reference proteome</keyword>
<evidence type="ECO:0000256" key="1">
    <source>
        <dbReference type="SAM" id="MobiDB-lite"/>
    </source>
</evidence>